<dbReference type="EMBL" id="KV784354">
    <property type="protein sequence ID" value="OEU21420.1"/>
    <property type="molecule type" value="Genomic_DNA"/>
</dbReference>
<dbReference type="SUPFAM" id="SSF144232">
    <property type="entry name" value="HIT/MYND zinc finger-like"/>
    <property type="match status" value="1"/>
</dbReference>
<keyword evidence="3" id="KW-0862">Zinc</keyword>
<dbReference type="GO" id="GO:0008270">
    <property type="term" value="F:zinc ion binding"/>
    <property type="evidence" value="ECO:0007669"/>
    <property type="project" value="UniProtKB-KW"/>
</dbReference>
<dbReference type="PROSITE" id="PS01360">
    <property type="entry name" value="ZF_MYND_1"/>
    <property type="match status" value="1"/>
</dbReference>
<dbReference type="Proteomes" id="UP000095751">
    <property type="component" value="Unassembled WGS sequence"/>
</dbReference>
<evidence type="ECO:0000256" key="5">
    <source>
        <dbReference type="SAM" id="MobiDB-lite"/>
    </source>
</evidence>
<reference evidence="7 8" key="1">
    <citation type="submission" date="2016-09" db="EMBL/GenBank/DDBJ databases">
        <title>Extensive genetic diversity and differential bi-allelic expression allows diatom success in the polar Southern Ocean.</title>
        <authorList>
            <consortium name="DOE Joint Genome Institute"/>
            <person name="Mock T."/>
            <person name="Otillar R.P."/>
            <person name="Strauss J."/>
            <person name="Dupont C."/>
            <person name="Frickenhaus S."/>
            <person name="Maumus F."/>
            <person name="Mcmullan M."/>
            <person name="Sanges R."/>
            <person name="Schmutz J."/>
            <person name="Toseland A."/>
            <person name="Valas R."/>
            <person name="Veluchamy A."/>
            <person name="Ward B.J."/>
            <person name="Allen A."/>
            <person name="Barry K."/>
            <person name="Falciatore A."/>
            <person name="Ferrante M."/>
            <person name="Fortunato A.E."/>
            <person name="Gloeckner G."/>
            <person name="Gruber A."/>
            <person name="Hipkin R."/>
            <person name="Janech M."/>
            <person name="Kroth P."/>
            <person name="Leese F."/>
            <person name="Lindquist E."/>
            <person name="Lyon B.R."/>
            <person name="Martin J."/>
            <person name="Mayer C."/>
            <person name="Parker M."/>
            <person name="Quesneville H."/>
            <person name="Raymond J."/>
            <person name="Uhlig C."/>
            <person name="Valentin K.U."/>
            <person name="Worden A.Z."/>
            <person name="Armbrust E.V."/>
            <person name="Bowler C."/>
            <person name="Green B."/>
            <person name="Moulton V."/>
            <person name="Van Oosterhout C."/>
            <person name="Grigoriev I."/>
        </authorList>
    </citation>
    <scope>NUCLEOTIDE SEQUENCE [LARGE SCALE GENOMIC DNA]</scope>
    <source>
        <strain evidence="7 8">CCMP1102</strain>
    </source>
</reference>
<feature type="compositionally biased region" description="Low complexity" evidence="5">
    <location>
        <begin position="1"/>
        <end position="28"/>
    </location>
</feature>
<protein>
    <recommendedName>
        <fullName evidence="6">MYND-type domain-containing protein</fullName>
    </recommendedName>
</protein>
<dbReference type="Pfam" id="PF01753">
    <property type="entry name" value="zf-MYND"/>
    <property type="match status" value="1"/>
</dbReference>
<dbReference type="KEGG" id="fcy:FRACYDRAFT_235043"/>
<dbReference type="InParanoid" id="A0A1E7FTB7"/>
<name>A0A1E7FTB7_9STRA</name>
<organism evidence="7 8">
    <name type="scientific">Fragilariopsis cylindrus CCMP1102</name>
    <dbReference type="NCBI Taxonomy" id="635003"/>
    <lineage>
        <taxon>Eukaryota</taxon>
        <taxon>Sar</taxon>
        <taxon>Stramenopiles</taxon>
        <taxon>Ochrophyta</taxon>
        <taxon>Bacillariophyta</taxon>
        <taxon>Bacillariophyceae</taxon>
        <taxon>Bacillariophycidae</taxon>
        <taxon>Bacillariales</taxon>
        <taxon>Bacillariaceae</taxon>
        <taxon>Fragilariopsis</taxon>
    </lineage>
</organism>
<dbReference type="OrthoDB" id="45756at2759"/>
<evidence type="ECO:0000256" key="1">
    <source>
        <dbReference type="ARBA" id="ARBA00022723"/>
    </source>
</evidence>
<evidence type="ECO:0000256" key="3">
    <source>
        <dbReference type="ARBA" id="ARBA00022833"/>
    </source>
</evidence>
<evidence type="ECO:0000313" key="7">
    <source>
        <dbReference type="EMBL" id="OEU21420.1"/>
    </source>
</evidence>
<proteinExistence type="predicted"/>
<dbReference type="Gene3D" id="6.10.140.2220">
    <property type="match status" value="1"/>
</dbReference>
<evidence type="ECO:0000256" key="4">
    <source>
        <dbReference type="PROSITE-ProRule" id="PRU00134"/>
    </source>
</evidence>
<feature type="domain" description="MYND-type" evidence="6">
    <location>
        <begin position="390"/>
        <end position="433"/>
    </location>
</feature>
<evidence type="ECO:0000313" key="8">
    <source>
        <dbReference type="Proteomes" id="UP000095751"/>
    </source>
</evidence>
<evidence type="ECO:0000256" key="2">
    <source>
        <dbReference type="ARBA" id="ARBA00022771"/>
    </source>
</evidence>
<gene>
    <name evidence="7" type="ORF">FRACYDRAFT_235043</name>
</gene>
<keyword evidence="1" id="KW-0479">Metal-binding</keyword>
<dbReference type="InterPro" id="IPR002893">
    <property type="entry name" value="Znf_MYND"/>
</dbReference>
<sequence>MILGKLSTTTSSTDKDNNNNSNNSSNGNLEPQQPIVVLASASFVPIRITNYIGGEIFESLICSRYLDSDDMISVLQISGIIESFPQICQRYCAVHGTKLDLTYEDYSERRRHHQQQQERDRDPDSDRADNNNTINVAAAAAAAADNDNDARFFSWWLEQQAFISADNNEEELPSRSPDCFDCRMARFHQKKKCPCCNDYVYYEEIFTCDGQCQKTACTVNEGMHQCGCIKADCPSDGLFCSDCFKGYYYCEPCGEEYNMRHIHVAYATPFSAGDAGSTNGAQNAKKDFAIHVEHPFIAYLVMKQFVLIVINRVESSVPIAENHLARNAEWCQSGFHCEVCKAQYCDECRPNHASCSSCDGLFCTNCQEGSFVTTVGWLCIDCNEEEEDACANCFLSEDDMDDVNLKKCSRCKTVKYCSRACQKDDWKVHRAVCNAAAAAAAAAAVSDDEMKGTNK</sequence>
<evidence type="ECO:0000259" key="6">
    <source>
        <dbReference type="PROSITE" id="PS50865"/>
    </source>
</evidence>
<dbReference type="PROSITE" id="PS50865">
    <property type="entry name" value="ZF_MYND_2"/>
    <property type="match status" value="1"/>
</dbReference>
<feature type="compositionally biased region" description="Basic and acidic residues" evidence="5">
    <location>
        <begin position="115"/>
        <end position="129"/>
    </location>
</feature>
<keyword evidence="8" id="KW-1185">Reference proteome</keyword>
<keyword evidence="2 4" id="KW-0863">Zinc-finger</keyword>
<feature type="region of interest" description="Disordered" evidence="5">
    <location>
        <begin position="1"/>
        <end position="30"/>
    </location>
</feature>
<accession>A0A1E7FTB7</accession>
<dbReference type="AlphaFoldDB" id="A0A1E7FTB7"/>
<feature type="region of interest" description="Disordered" evidence="5">
    <location>
        <begin position="107"/>
        <end position="131"/>
    </location>
</feature>